<dbReference type="InterPro" id="IPR023750">
    <property type="entry name" value="RbsD-like_sf"/>
</dbReference>
<dbReference type="SUPFAM" id="SSF102546">
    <property type="entry name" value="RbsD-like"/>
    <property type="match status" value="1"/>
</dbReference>
<dbReference type="GO" id="GO:0005829">
    <property type="term" value="C:cytosol"/>
    <property type="evidence" value="ECO:0007669"/>
    <property type="project" value="TreeGrafter"/>
</dbReference>
<dbReference type="PANTHER" id="PTHR37831:SF1">
    <property type="entry name" value="D-RIBOSE PYRANASE"/>
    <property type="match status" value="1"/>
</dbReference>
<dbReference type="GO" id="GO:0016872">
    <property type="term" value="F:intramolecular lyase activity"/>
    <property type="evidence" value="ECO:0007669"/>
    <property type="project" value="UniProtKB-UniRule"/>
</dbReference>
<keyword evidence="5 6" id="KW-0119">Carbohydrate metabolism</keyword>
<feature type="active site" description="Proton donor" evidence="6">
    <location>
        <position position="20"/>
    </location>
</feature>
<protein>
    <recommendedName>
        <fullName evidence="2 6">D-ribose pyranase</fullName>
        <ecNumber evidence="2 6">5.4.99.62</ecNumber>
    </recommendedName>
</protein>
<proteinExistence type="inferred from homology"/>
<comment type="subcellular location">
    <subcellularLocation>
        <location evidence="6">Cytoplasm</location>
    </subcellularLocation>
</comment>
<dbReference type="AlphaFoldDB" id="A0A2N5E846"/>
<comment type="pathway">
    <text evidence="6">Carbohydrate metabolism; D-ribose degradation; D-ribose 5-phosphate from beta-D-ribopyranose: step 1/2.</text>
</comment>
<dbReference type="GO" id="GO:0019303">
    <property type="term" value="P:D-ribose catabolic process"/>
    <property type="evidence" value="ECO:0007669"/>
    <property type="project" value="UniProtKB-UniRule"/>
</dbReference>
<evidence type="ECO:0000313" key="8">
    <source>
        <dbReference type="Proteomes" id="UP000234240"/>
    </source>
</evidence>
<dbReference type="UniPathway" id="UPA00916">
    <property type="reaction ID" value="UER00888"/>
</dbReference>
<dbReference type="EMBL" id="PJZF01000006">
    <property type="protein sequence ID" value="PLR37839.1"/>
    <property type="molecule type" value="Genomic_DNA"/>
</dbReference>
<dbReference type="OrthoDB" id="9805009at2"/>
<evidence type="ECO:0000313" key="7">
    <source>
        <dbReference type="EMBL" id="PLR37839.1"/>
    </source>
</evidence>
<keyword evidence="4 6" id="KW-0413">Isomerase</keyword>
<evidence type="ECO:0000256" key="2">
    <source>
        <dbReference type="ARBA" id="ARBA00012862"/>
    </source>
</evidence>
<sequence length="139" mass="15001">MKKAALLNAELSYVIAKLGHTDQVVIADAGLPIPATTQRIDLALTHGVPGFMAVLNVVTQEMQVERVLLAEELEAQNPAIHQQLCEHLAQLEARQGNTIEVSYIPHAAFKTQSAQSRAIVRTGECSPYANVILCAGVTF</sequence>
<keyword evidence="3 6" id="KW-0963">Cytoplasm</keyword>
<dbReference type="GO" id="GO:0062193">
    <property type="term" value="F:D-ribose pyranase activity"/>
    <property type="evidence" value="ECO:0007669"/>
    <property type="project" value="UniProtKB-EC"/>
</dbReference>
<feature type="binding site" evidence="6">
    <location>
        <position position="106"/>
    </location>
    <ligand>
        <name>substrate</name>
    </ligand>
</feature>
<organism evidence="7 8">
    <name type="scientific">Chimaeribacter californicus</name>
    <dbReference type="NCBI Taxonomy" id="2060067"/>
    <lineage>
        <taxon>Bacteria</taxon>
        <taxon>Pseudomonadati</taxon>
        <taxon>Pseudomonadota</taxon>
        <taxon>Gammaproteobacteria</taxon>
        <taxon>Enterobacterales</taxon>
        <taxon>Yersiniaceae</taxon>
        <taxon>Chimaeribacter</taxon>
    </lineage>
</organism>
<comment type="catalytic activity">
    <reaction evidence="1 6">
        <text>beta-D-ribopyranose = beta-D-ribofuranose</text>
        <dbReference type="Rhea" id="RHEA:25432"/>
        <dbReference type="ChEBI" id="CHEBI:27476"/>
        <dbReference type="ChEBI" id="CHEBI:47002"/>
        <dbReference type="EC" id="5.4.99.62"/>
    </reaction>
</comment>
<dbReference type="InterPro" id="IPR023064">
    <property type="entry name" value="D-ribose_pyranase"/>
</dbReference>
<comment type="similarity">
    <text evidence="6">Belongs to the RbsD / FucU family. RbsD subfamily.</text>
</comment>
<keyword evidence="8" id="KW-1185">Reference proteome</keyword>
<name>A0A2N5E846_9GAMM</name>
<dbReference type="NCBIfam" id="NF008761">
    <property type="entry name" value="PRK11797.1"/>
    <property type="match status" value="1"/>
</dbReference>
<gene>
    <name evidence="6" type="primary">rbsD</name>
    <name evidence="7" type="ORF">CYR55_08955</name>
</gene>
<comment type="caution">
    <text evidence="7">The sequence shown here is derived from an EMBL/GenBank/DDBJ whole genome shotgun (WGS) entry which is preliminary data.</text>
</comment>
<dbReference type="GO" id="GO:0048029">
    <property type="term" value="F:monosaccharide binding"/>
    <property type="evidence" value="ECO:0007669"/>
    <property type="project" value="InterPro"/>
</dbReference>
<dbReference type="Gene3D" id="3.40.1650.10">
    <property type="entry name" value="RbsD-like domain"/>
    <property type="match status" value="1"/>
</dbReference>
<comment type="function">
    <text evidence="6">Catalyzes the interconversion of beta-pyran and beta-furan forms of D-ribose.</text>
</comment>
<evidence type="ECO:0000256" key="4">
    <source>
        <dbReference type="ARBA" id="ARBA00023235"/>
    </source>
</evidence>
<accession>A0A2N5E846</accession>
<comment type="subunit">
    <text evidence="6">Homodecamer.</text>
</comment>
<dbReference type="HAMAP" id="MF_01661">
    <property type="entry name" value="D_rib_pyranase"/>
    <property type="match status" value="1"/>
</dbReference>
<feature type="binding site" evidence="6">
    <location>
        <begin position="128"/>
        <end position="130"/>
    </location>
    <ligand>
        <name>substrate</name>
    </ligand>
</feature>
<evidence type="ECO:0000256" key="6">
    <source>
        <dbReference type="HAMAP-Rule" id="MF_01661"/>
    </source>
</evidence>
<dbReference type="RefSeq" id="WP_101815805.1">
    <property type="nucleotide sequence ID" value="NZ_PJZF01000006.1"/>
</dbReference>
<evidence type="ECO:0000256" key="3">
    <source>
        <dbReference type="ARBA" id="ARBA00022490"/>
    </source>
</evidence>
<dbReference type="EC" id="5.4.99.62" evidence="2 6"/>
<dbReference type="Pfam" id="PF05025">
    <property type="entry name" value="RbsD_FucU"/>
    <property type="match status" value="1"/>
</dbReference>
<reference evidence="7 8" key="1">
    <citation type="submission" date="2017-12" db="EMBL/GenBank/DDBJ databases">
        <title>Characterization of six clinical isolates of Enterochimera gen. nov., a novel genus of the Yersiniaciae family and the three species Enterochimera arupensis sp. nov., Enterochimera coloradensis sp. nov, and Enterochimera californica sp. nov.</title>
        <authorList>
            <person name="Rossi A."/>
            <person name="Fisher M."/>
        </authorList>
    </citation>
    <scope>NUCLEOTIDE SEQUENCE [LARGE SCALE GENOMIC DNA]</scope>
    <source>
        <strain evidence="8">2015-Iso6</strain>
    </source>
</reference>
<dbReference type="InterPro" id="IPR007721">
    <property type="entry name" value="RbsD_FucU"/>
</dbReference>
<dbReference type="Proteomes" id="UP000234240">
    <property type="component" value="Unassembled WGS sequence"/>
</dbReference>
<evidence type="ECO:0000256" key="5">
    <source>
        <dbReference type="ARBA" id="ARBA00023277"/>
    </source>
</evidence>
<feature type="binding site" evidence="6">
    <location>
        <position position="28"/>
    </location>
    <ligand>
        <name>substrate</name>
    </ligand>
</feature>
<dbReference type="PANTHER" id="PTHR37831">
    <property type="entry name" value="D-RIBOSE PYRANASE"/>
    <property type="match status" value="1"/>
</dbReference>
<evidence type="ECO:0000256" key="1">
    <source>
        <dbReference type="ARBA" id="ARBA00000223"/>
    </source>
</evidence>